<organism evidence="2 3">
    <name type="scientific">Paenibacillus profundus</name>
    <dbReference type="NCBI Taxonomy" id="1173085"/>
    <lineage>
        <taxon>Bacteria</taxon>
        <taxon>Bacillati</taxon>
        <taxon>Bacillota</taxon>
        <taxon>Bacilli</taxon>
        <taxon>Bacillales</taxon>
        <taxon>Paenibacillaceae</taxon>
        <taxon>Paenibacillus</taxon>
    </lineage>
</organism>
<feature type="coiled-coil region" evidence="1">
    <location>
        <begin position="88"/>
        <end position="118"/>
    </location>
</feature>
<name>A0ABS8YJR7_9BACL</name>
<sequence length="120" mass="14083">MIFSIPSKVTNTKAAWKFIQYIHSDEHAKAISRASKNLMHVRTKYIQNDEGRHMEAFYKLKWNPVSTGYSKIPSEFWPKFRDMAALEISQVLEGNNRTEEALKRIEDQGNELIRLELQKN</sequence>
<accession>A0ABS8YJR7</accession>
<evidence type="ECO:0008006" key="4">
    <source>
        <dbReference type="Google" id="ProtNLM"/>
    </source>
</evidence>
<dbReference type="EMBL" id="JAJNBZ010000011">
    <property type="protein sequence ID" value="MCE5170693.1"/>
    <property type="molecule type" value="Genomic_DNA"/>
</dbReference>
<evidence type="ECO:0000313" key="2">
    <source>
        <dbReference type="EMBL" id="MCE5170693.1"/>
    </source>
</evidence>
<evidence type="ECO:0000313" key="3">
    <source>
        <dbReference type="Proteomes" id="UP001199916"/>
    </source>
</evidence>
<dbReference type="RefSeq" id="WP_233697359.1">
    <property type="nucleotide sequence ID" value="NZ_JAJNBZ010000011.1"/>
</dbReference>
<comment type="caution">
    <text evidence="2">The sequence shown here is derived from an EMBL/GenBank/DDBJ whole genome shotgun (WGS) entry which is preliminary data.</text>
</comment>
<dbReference type="Gene3D" id="3.40.190.10">
    <property type="entry name" value="Periplasmic binding protein-like II"/>
    <property type="match status" value="1"/>
</dbReference>
<keyword evidence="1" id="KW-0175">Coiled coil</keyword>
<evidence type="ECO:0000256" key="1">
    <source>
        <dbReference type="SAM" id="Coils"/>
    </source>
</evidence>
<protein>
    <recommendedName>
        <fullName evidence="4">Extracellular solute-binding protein</fullName>
    </recommendedName>
</protein>
<reference evidence="2 3" key="1">
    <citation type="submission" date="2021-11" db="EMBL/GenBank/DDBJ databases">
        <title>Draft genome sequence of Paenibacillus profundus YoMME, a new Gram-positive bacteria with exoelectrogenic properties.</title>
        <authorList>
            <person name="Hubenova Y."/>
            <person name="Hubenova E."/>
            <person name="Manasiev Y."/>
            <person name="Peykov S."/>
            <person name="Mitov M."/>
        </authorList>
    </citation>
    <scope>NUCLEOTIDE SEQUENCE [LARGE SCALE GENOMIC DNA]</scope>
    <source>
        <strain evidence="2 3">YoMME</strain>
    </source>
</reference>
<proteinExistence type="predicted"/>
<gene>
    <name evidence="2" type="ORF">LQV63_15370</name>
</gene>
<dbReference type="SUPFAM" id="SSF53850">
    <property type="entry name" value="Periplasmic binding protein-like II"/>
    <property type="match status" value="1"/>
</dbReference>
<keyword evidence="3" id="KW-1185">Reference proteome</keyword>
<dbReference type="Proteomes" id="UP001199916">
    <property type="component" value="Unassembled WGS sequence"/>
</dbReference>